<feature type="repeat" description="PPR" evidence="7">
    <location>
        <begin position="1357"/>
        <end position="1391"/>
    </location>
</feature>
<dbReference type="PANTHER" id="PTHR13322">
    <property type="entry name" value="C1ORF73 PROTEIN"/>
    <property type="match status" value="1"/>
</dbReference>
<dbReference type="SUPFAM" id="SSF48371">
    <property type="entry name" value="ARM repeat"/>
    <property type="match status" value="1"/>
</dbReference>
<proteinExistence type="inferred from homology"/>
<protein>
    <submittedName>
        <fullName evidence="12">Uncharacterized protein</fullName>
    </submittedName>
</protein>
<evidence type="ECO:0000313" key="12">
    <source>
        <dbReference type="EMBL" id="RXH78444.1"/>
    </source>
</evidence>
<keyword evidence="4" id="KW-0963">Cytoplasm</keyword>
<dbReference type="Proteomes" id="UP000290289">
    <property type="component" value="Chromosome 13"/>
</dbReference>
<feature type="repeat" description="PPR" evidence="7">
    <location>
        <begin position="1601"/>
        <end position="1635"/>
    </location>
</feature>
<evidence type="ECO:0000256" key="1">
    <source>
        <dbReference type="ARBA" id="ARBA00004123"/>
    </source>
</evidence>
<evidence type="ECO:0000256" key="8">
    <source>
        <dbReference type="SAM" id="MobiDB-lite"/>
    </source>
</evidence>
<evidence type="ECO:0000256" key="4">
    <source>
        <dbReference type="ARBA" id="ARBA00022490"/>
    </source>
</evidence>
<dbReference type="STRING" id="3750.A0A498I8E1"/>
<dbReference type="PROSITE" id="PS51375">
    <property type="entry name" value="PPR"/>
    <property type="match status" value="4"/>
</dbReference>
<dbReference type="GO" id="GO:0005737">
    <property type="term" value="C:cytoplasm"/>
    <property type="evidence" value="ECO:0007669"/>
    <property type="project" value="UniProtKB-SubCell"/>
</dbReference>
<organism evidence="12 13">
    <name type="scientific">Malus domestica</name>
    <name type="common">Apple</name>
    <name type="synonym">Pyrus malus</name>
    <dbReference type="NCBI Taxonomy" id="3750"/>
    <lineage>
        <taxon>Eukaryota</taxon>
        <taxon>Viridiplantae</taxon>
        <taxon>Streptophyta</taxon>
        <taxon>Embryophyta</taxon>
        <taxon>Tracheophyta</taxon>
        <taxon>Spermatophyta</taxon>
        <taxon>Magnoliopsida</taxon>
        <taxon>eudicotyledons</taxon>
        <taxon>Gunneridae</taxon>
        <taxon>Pentapetalae</taxon>
        <taxon>rosids</taxon>
        <taxon>fabids</taxon>
        <taxon>Rosales</taxon>
        <taxon>Rosaceae</taxon>
        <taxon>Amygdaloideae</taxon>
        <taxon>Maleae</taxon>
        <taxon>Malus</taxon>
    </lineage>
</organism>
<dbReference type="InterPro" id="IPR016024">
    <property type="entry name" value="ARM-type_fold"/>
</dbReference>
<dbReference type="Gene3D" id="1.25.40.10">
    <property type="entry name" value="Tetratricopeptide repeat domain"/>
    <property type="match status" value="5"/>
</dbReference>
<evidence type="ECO:0000256" key="6">
    <source>
        <dbReference type="ARBA" id="ARBA00023242"/>
    </source>
</evidence>
<keyword evidence="5" id="KW-0677">Repeat</keyword>
<evidence type="ECO:0000259" key="9">
    <source>
        <dbReference type="Pfam" id="PF22966"/>
    </source>
</evidence>
<comment type="subcellular location">
    <subcellularLocation>
        <location evidence="2">Cytoplasm</location>
    </subcellularLocation>
    <subcellularLocation>
        <location evidence="1">Nucleus</location>
    </subcellularLocation>
</comment>
<dbReference type="Pfam" id="PF22966">
    <property type="entry name" value="INTS7_C_plants"/>
    <property type="match status" value="1"/>
</dbReference>
<keyword evidence="13" id="KW-1185">Reference proteome</keyword>
<evidence type="ECO:0000313" key="13">
    <source>
        <dbReference type="Proteomes" id="UP000290289"/>
    </source>
</evidence>
<dbReference type="Pfam" id="PF20431">
    <property type="entry name" value="E_motif"/>
    <property type="match status" value="1"/>
</dbReference>
<dbReference type="InterPro" id="IPR056517">
    <property type="entry name" value="INTS7_HB"/>
</dbReference>
<evidence type="ECO:0000259" key="11">
    <source>
        <dbReference type="Pfam" id="PF24437"/>
    </source>
</evidence>
<dbReference type="InterPro" id="IPR056516">
    <property type="entry name" value="INTS7_N"/>
</dbReference>
<reference evidence="12 13" key="1">
    <citation type="submission" date="2018-10" db="EMBL/GenBank/DDBJ databases">
        <title>A high-quality apple genome assembly.</title>
        <authorList>
            <person name="Hu J."/>
        </authorList>
    </citation>
    <scope>NUCLEOTIDE SEQUENCE [LARGE SCALE GENOMIC DNA]</scope>
    <source>
        <strain evidence="13">cv. HFTH1</strain>
        <tissue evidence="12">Young leaf</tissue>
    </source>
</reference>
<feature type="repeat" description="PPR" evidence="7">
    <location>
        <begin position="1287"/>
        <end position="1321"/>
    </location>
</feature>
<dbReference type="Pfam" id="PF13041">
    <property type="entry name" value="PPR_2"/>
    <property type="match status" value="2"/>
</dbReference>
<sequence length="1825" mass="204319">MRRKKKEEGEGKGGRRKEEGEGGRKKKKLQSEEEKEEGRRKEEGNTWMTRGAQSVRHVIVNGRLNSGMERSSAARVMEWSIELEKALRSKKPGSSLEAISEISARLQRLSREPEPSPAVHHLFDLIPGEGKLFLNAIILRLANAFECGDKHVRLCIVKAFLFEYRKRNKREEYNGVLSKTRVYNYIQAELLRMVKLVFDSGDVEDRALALGLFGCWAHFAKESSSTRYLVLSSLVSSHVMEVKASLFAAGCFSELSEDFACVVLEMLPRMMTSPETSPAIRLAGARVFAKLGRSHALANNAYKTCLKLLLESADEDCQVAMLVSLSKLASRSTVLTSQQVDLLLLFLSQEKPLHLRATAVRSLHFVYSQGMCHFPLNAYLVRALFNILDEPQVPSPMLCDALQTLRKQFILTHICILQIISCTVPDLPLDVLESSKLLSVVENATSSPITSEGLLAFSVLVDVSRKLKGSTEMGSLAPRSSLLPSHVTSLVIDRITLMVKPVLDLCQTESPVFQQVNCLLNLLFFLSREYPDLHVFVLDQIHVLVKSLSYMHDNQVVTSEADAFVRDNVDLKGEKSRTIRSKLLFIVYRFLGAFLENLSEAGAISTKVFDKVKLLVELVSQSNLLECYTYTLYSLLLHCRIIWDNMVHESEGSYNLDKNLGISHSRDHEIRTIERAKRMLTENNKWPAYRVGTYAACQGAWLTATLTFEQLASMVHSISCCCWMRSLVQFSDSERKLMLLLLTKQGIETHKFDVILSSNDSASNIREHINSRELAAAYNGLCSSLATLKVDVRMGQTFYFQRWFLSLRANVLGAVVDIVKVLENIQFDQHDIPDNGQVGYLESLQKFTRISVQLKRLSQEFDLVTKSFIDMDRKSSGIISELALSCSLLAFCAGFSLYIPSLIKSVSINGLGTTENNLDSMLIQNLIGRLGASNHETSANLFLLLNPAGKPIDCCHLQSRIQACKVGSEAKYILSVCSYAVSGISGLKSKANGVHNVEGLSQATKDGLQLLYSILMKWMQVPFRTPKYFFKLRPCLGSELFTVNETRNPDGIYVSSGFHLSLHLCLQLRNVPPDIRVQLKNLYCMLYSGVSFQEPRGSGENKEHKQAWEADDIVEMNEKLLQYVTECSTKKSNKRRRGKNDGEFVSTFVRFELNERGQGFSSCLLDVSAFPAGSYRIKWHSCCVGSQGNCWTLPTLNSGPLFTTFALTTSRYYTCATAVHLPLNLLHFLQLAGTHHSLSLAEQAHAHIVTHGLQQNPFLATKLISAYALCGKPTESKLVFDSATLKSVYLWNSLINVYVKNCAYNEAFDLFMEMCNSYVLPDDYTLATMAKVSSEVRDLATGKYVHGKGLRAGFVVDTVVANSLMSLYYKCGRIDECRKLFDEMPQRNVGSWNALIAGYTSSLDHDFDKEIWEIAKSMVMNGVKPDGFTVSSLLPMCGGDDIRKWDHGRELHCYVVKYELDFKWGSDVHLGCCLIDMYSRSDRVASARRVFNHMKCRNVYAWTAMVNGYVQNGAPDEALVLFQKMQVEDGVQPNRVSLVSVLPACSSHVGLMGGKQIHGFAIRKEMSREVSLCNALIDMYSKCGSLDFARQVFEDDSFSKDAISWSSMISGYGLHGRGEEALDVYNKMLHLGIKPDTITIVGLLSACGRSGLVKEGLSIYSSVTADFRIKPTVEMCACVVDLLGRSGELDRALGFIKTMPVEPGPSVWGALVTASVLHGNHDMQDLAYRFLIQVEPRNPSNYISLSNFYASSRRWDAVAEMRRMMKERGLKKEPGCSWISINSETHCFYVADKLHPRSISIYEMLDYLILAMKGACSSEAFEHPA</sequence>
<dbReference type="Pfam" id="PF01535">
    <property type="entry name" value="PPR"/>
    <property type="match status" value="4"/>
</dbReference>
<dbReference type="InterPro" id="IPR011990">
    <property type="entry name" value="TPR-like_helical_dom_sf"/>
</dbReference>
<evidence type="ECO:0000256" key="3">
    <source>
        <dbReference type="ARBA" id="ARBA00008565"/>
    </source>
</evidence>
<name>A0A498I8E1_MALDO</name>
<evidence type="ECO:0000256" key="2">
    <source>
        <dbReference type="ARBA" id="ARBA00004496"/>
    </source>
</evidence>
<dbReference type="Pfam" id="PF24436">
    <property type="entry name" value="INTS7_N"/>
    <property type="match status" value="1"/>
</dbReference>
<dbReference type="FunFam" id="1.25.40.10:FF:000073">
    <property type="entry name" value="Pentatricopeptide repeat-containing protein chloroplastic"/>
    <property type="match status" value="1"/>
</dbReference>
<comment type="similarity">
    <text evidence="3">Belongs to the Integrator subunit 7 family.</text>
</comment>
<dbReference type="PANTHER" id="PTHR13322:SF2">
    <property type="entry name" value="INTEGRATOR COMPLEX SUBUNIT 7"/>
    <property type="match status" value="1"/>
</dbReference>
<dbReference type="InterPro" id="IPR033060">
    <property type="entry name" value="INTS7"/>
</dbReference>
<dbReference type="GO" id="GO:0032039">
    <property type="term" value="C:integrator complex"/>
    <property type="evidence" value="ECO:0007669"/>
    <property type="project" value="InterPro"/>
</dbReference>
<comment type="caution">
    <text evidence="12">The sequence shown here is derived from an EMBL/GenBank/DDBJ whole genome shotgun (WGS) entry which is preliminary data.</text>
</comment>
<dbReference type="Pfam" id="PF24437">
    <property type="entry name" value="INTS7_HB"/>
    <property type="match status" value="1"/>
</dbReference>
<dbReference type="InterPro" id="IPR055195">
    <property type="entry name" value="INTS7_C_plant"/>
</dbReference>
<dbReference type="InterPro" id="IPR002885">
    <property type="entry name" value="PPR_rpt"/>
</dbReference>
<feature type="domain" description="Integrator complex subunit 7 helical bundle" evidence="11">
    <location>
        <begin position="704"/>
        <end position="872"/>
    </location>
</feature>
<dbReference type="FunFam" id="1.25.40.10:FF:000996">
    <property type="entry name" value="Small kernel1"/>
    <property type="match status" value="1"/>
</dbReference>
<dbReference type="NCBIfam" id="TIGR00756">
    <property type="entry name" value="PPR"/>
    <property type="match status" value="4"/>
</dbReference>
<feature type="region of interest" description="Disordered" evidence="8">
    <location>
        <begin position="1"/>
        <end position="50"/>
    </location>
</feature>
<feature type="compositionally biased region" description="Basic and acidic residues" evidence="8">
    <location>
        <begin position="1"/>
        <end position="44"/>
    </location>
</feature>
<keyword evidence="6" id="KW-0539">Nucleus</keyword>
<dbReference type="EMBL" id="RDQH01000339">
    <property type="protein sequence ID" value="RXH78444.1"/>
    <property type="molecule type" value="Genomic_DNA"/>
</dbReference>
<dbReference type="GO" id="GO:0034472">
    <property type="term" value="P:snRNA 3'-end processing"/>
    <property type="evidence" value="ECO:0007669"/>
    <property type="project" value="TreeGrafter"/>
</dbReference>
<accession>A0A498I8E1</accession>
<evidence type="ECO:0000256" key="5">
    <source>
        <dbReference type="ARBA" id="ARBA00022737"/>
    </source>
</evidence>
<dbReference type="InterPro" id="IPR046848">
    <property type="entry name" value="E_motif"/>
</dbReference>
<feature type="domain" description="Integrator complex subunit 7 N-terminal" evidence="10">
    <location>
        <begin position="81"/>
        <end position="556"/>
    </location>
</feature>
<evidence type="ECO:0000259" key="10">
    <source>
        <dbReference type="Pfam" id="PF24436"/>
    </source>
</evidence>
<feature type="repeat" description="PPR" evidence="7">
    <location>
        <begin position="1498"/>
        <end position="1533"/>
    </location>
</feature>
<gene>
    <name evidence="12" type="ORF">DVH24_001962</name>
</gene>
<evidence type="ECO:0000256" key="7">
    <source>
        <dbReference type="PROSITE-ProRule" id="PRU00708"/>
    </source>
</evidence>
<feature type="domain" description="Integrator complex subunit 7-like C-terminal" evidence="9">
    <location>
        <begin position="1037"/>
        <end position="1203"/>
    </location>
</feature>